<comment type="caution">
    <text evidence="1">The sequence shown here is derived from an EMBL/GenBank/DDBJ whole genome shotgun (WGS) entry which is preliminary data.</text>
</comment>
<organism evidence="1 2">
    <name type="scientific">Eleusine coracana subsp. coracana</name>
    <dbReference type="NCBI Taxonomy" id="191504"/>
    <lineage>
        <taxon>Eukaryota</taxon>
        <taxon>Viridiplantae</taxon>
        <taxon>Streptophyta</taxon>
        <taxon>Embryophyta</taxon>
        <taxon>Tracheophyta</taxon>
        <taxon>Spermatophyta</taxon>
        <taxon>Magnoliopsida</taxon>
        <taxon>Liliopsida</taxon>
        <taxon>Poales</taxon>
        <taxon>Poaceae</taxon>
        <taxon>PACMAD clade</taxon>
        <taxon>Chloridoideae</taxon>
        <taxon>Cynodonteae</taxon>
        <taxon>Eleusininae</taxon>
        <taxon>Eleusine</taxon>
    </lineage>
</organism>
<evidence type="ECO:0000313" key="1">
    <source>
        <dbReference type="EMBL" id="GJM92939.1"/>
    </source>
</evidence>
<dbReference type="PANTHER" id="PTHR45707">
    <property type="entry name" value="C2 CALCIUM/LIPID-BINDING PLANT PHOSPHORIBOSYLTRANSFERASE FAMILY PROTEIN"/>
    <property type="match status" value="1"/>
</dbReference>
<evidence type="ECO:0000313" key="2">
    <source>
        <dbReference type="Proteomes" id="UP001054889"/>
    </source>
</evidence>
<dbReference type="InterPro" id="IPR011009">
    <property type="entry name" value="Kinase-like_dom_sf"/>
</dbReference>
<reference evidence="1" key="2">
    <citation type="submission" date="2021-12" db="EMBL/GenBank/DDBJ databases">
        <title>Resequencing data analysis of finger millet.</title>
        <authorList>
            <person name="Hatakeyama M."/>
            <person name="Aluri S."/>
            <person name="Balachadran M.T."/>
            <person name="Sivarajan S.R."/>
            <person name="Poveda L."/>
            <person name="Shimizu-Inatsugi R."/>
            <person name="Schlapbach R."/>
            <person name="Sreeman S.M."/>
            <person name="Shimizu K.K."/>
        </authorList>
    </citation>
    <scope>NUCLEOTIDE SEQUENCE</scope>
</reference>
<reference evidence="1" key="1">
    <citation type="journal article" date="2018" name="DNA Res.">
        <title>Multiple hybrid de novo genome assembly of finger millet, an orphan allotetraploid crop.</title>
        <authorList>
            <person name="Hatakeyama M."/>
            <person name="Aluri S."/>
            <person name="Balachadran M.T."/>
            <person name="Sivarajan S.R."/>
            <person name="Patrignani A."/>
            <person name="Gruter S."/>
            <person name="Poveda L."/>
            <person name="Shimizu-Inatsugi R."/>
            <person name="Baeten J."/>
            <person name="Francoijs K.J."/>
            <person name="Nataraja K.N."/>
            <person name="Reddy Y.A.N."/>
            <person name="Phadnis S."/>
            <person name="Ravikumar R.L."/>
            <person name="Schlapbach R."/>
            <person name="Sreeman S.M."/>
            <person name="Shimizu K.K."/>
        </authorList>
    </citation>
    <scope>NUCLEOTIDE SEQUENCE</scope>
</reference>
<sequence length="100" mass="11968">MSIQEKQFKNEVKNLMKVRNQNIVRFVGYCCETWEICMKHCSEQIFAEMPQRLLCFEYMPKGSLDKYISGMITRLQLTFQYVEFYKAPRQFLSNSLSENS</sequence>
<dbReference type="AlphaFoldDB" id="A0AAV5C2L0"/>
<keyword evidence="2" id="KW-1185">Reference proteome</keyword>
<protein>
    <recommendedName>
        <fullName evidence="3">Protein kinase domain-containing protein</fullName>
    </recommendedName>
</protein>
<proteinExistence type="predicted"/>
<dbReference type="SUPFAM" id="SSF56112">
    <property type="entry name" value="Protein kinase-like (PK-like)"/>
    <property type="match status" value="1"/>
</dbReference>
<gene>
    <name evidence="1" type="primary">ga09448</name>
    <name evidence="1" type="ORF">PR202_ga09448</name>
</gene>
<dbReference type="EMBL" id="BQKI01000004">
    <property type="protein sequence ID" value="GJM92939.1"/>
    <property type="molecule type" value="Genomic_DNA"/>
</dbReference>
<dbReference type="Proteomes" id="UP001054889">
    <property type="component" value="Unassembled WGS sequence"/>
</dbReference>
<name>A0AAV5C2L0_ELECO</name>
<evidence type="ECO:0008006" key="3">
    <source>
        <dbReference type="Google" id="ProtNLM"/>
    </source>
</evidence>
<accession>A0AAV5C2L0</accession>
<dbReference type="Gene3D" id="1.10.510.10">
    <property type="entry name" value="Transferase(Phosphotransferase) domain 1"/>
    <property type="match status" value="1"/>
</dbReference>